<evidence type="ECO:0000313" key="3">
    <source>
        <dbReference type="EMBL" id="KZF26256.1"/>
    </source>
</evidence>
<dbReference type="OrthoDB" id="3532430at2759"/>
<sequence>MSRAQVPEIRIPATPRTQRKRVRYSDPGLVSGSTGLTPAMKRSTLTLDTSKACPPTPSRRQRRRVSFPLPDIPFSGEVQFAPLRQLLDARVKRRIRRNHLSEEINSIEACRREEARRRSSLRRTISTDGRIRGKELPMDDRQDIDVDSETCFLERDDDFDCINETDATEADATTTEDMKEENRLIKSPSSSCPSGTSQELEITPITRRPADDDCLDQPFNLQQRLDSSLKALKNDISALGFRGDTPEEMIATIKDAFRQARLRLERMEPGEIPGGFESSRFLDIATDRVAALLRRAQKAEALADQNNQLRATLQRHFDGSLFRTGKLERENECFKKQLFVSNSQQQLYRAELNELTAQRDEQTLSIEKLELALDMCHSEVSVLESTLKEKDAEIARILAQKIDADEAVADLESKLEDEQREHGDTMAERNKLSELVNQLKLDLECANNRISEIQCDTQELLRCKEVHIQALREDLSQQGENQERFRRETDSTLKEYLQEAARLRASLADADALVGTLEKIKAELEARLAEETRAGKFAIESIQSEMVACLARCTQKRDDYLRAHDCDQNSIGLLTPVSNSGKFEPFGGAETPCKRKKRKYDSGIFVIDEDEEDEE</sequence>
<dbReference type="RefSeq" id="XP_018191811.1">
    <property type="nucleotide sequence ID" value="XM_018330709.1"/>
</dbReference>
<keyword evidence="4" id="KW-1185">Reference proteome</keyword>
<dbReference type="OMA" id="CINETDA"/>
<reference evidence="3 4" key="1">
    <citation type="journal article" date="2016" name="Fungal Biol.">
        <title>The genome of Xylona heveae provides a window into fungal endophytism.</title>
        <authorList>
            <person name="Gazis R."/>
            <person name="Kuo A."/>
            <person name="Riley R."/>
            <person name="LaButti K."/>
            <person name="Lipzen A."/>
            <person name="Lin J."/>
            <person name="Amirebrahimi M."/>
            <person name="Hesse C.N."/>
            <person name="Spatafora J.W."/>
            <person name="Henrissat B."/>
            <person name="Hainaut M."/>
            <person name="Grigoriev I.V."/>
            <person name="Hibbett D.S."/>
        </authorList>
    </citation>
    <scope>NUCLEOTIDE SEQUENCE [LARGE SCALE GENOMIC DNA]</scope>
    <source>
        <strain evidence="3 4">TC161</strain>
    </source>
</reference>
<keyword evidence="1" id="KW-0175">Coiled coil</keyword>
<protein>
    <submittedName>
        <fullName evidence="3">Uncharacterized protein</fullName>
    </submittedName>
</protein>
<gene>
    <name evidence="3" type="ORF">L228DRAFT_235351</name>
</gene>
<dbReference type="AlphaFoldDB" id="A0A165JHS6"/>
<name>A0A165JHS6_XYLHT</name>
<proteinExistence type="predicted"/>
<accession>A0A165JHS6</accession>
<evidence type="ECO:0000313" key="4">
    <source>
        <dbReference type="Proteomes" id="UP000076632"/>
    </source>
</evidence>
<dbReference type="EMBL" id="KV407454">
    <property type="protein sequence ID" value="KZF26256.1"/>
    <property type="molecule type" value="Genomic_DNA"/>
</dbReference>
<feature type="region of interest" description="Disordered" evidence="2">
    <location>
        <begin position="1"/>
        <end position="63"/>
    </location>
</feature>
<evidence type="ECO:0000256" key="1">
    <source>
        <dbReference type="SAM" id="Coils"/>
    </source>
</evidence>
<dbReference type="STRING" id="1328760.A0A165JHS6"/>
<dbReference type="GeneID" id="28895846"/>
<evidence type="ECO:0000256" key="2">
    <source>
        <dbReference type="SAM" id="MobiDB-lite"/>
    </source>
</evidence>
<dbReference type="InParanoid" id="A0A165JHS6"/>
<feature type="coiled-coil region" evidence="1">
    <location>
        <begin position="401"/>
        <end position="534"/>
    </location>
</feature>
<dbReference type="Proteomes" id="UP000076632">
    <property type="component" value="Unassembled WGS sequence"/>
</dbReference>
<organism evidence="3 4">
    <name type="scientific">Xylona heveae (strain CBS 132557 / TC161)</name>
    <dbReference type="NCBI Taxonomy" id="1328760"/>
    <lineage>
        <taxon>Eukaryota</taxon>
        <taxon>Fungi</taxon>
        <taxon>Dikarya</taxon>
        <taxon>Ascomycota</taxon>
        <taxon>Pezizomycotina</taxon>
        <taxon>Xylonomycetes</taxon>
        <taxon>Xylonales</taxon>
        <taxon>Xylonaceae</taxon>
        <taxon>Xylona</taxon>
    </lineage>
</organism>